<organism evidence="1">
    <name type="scientific">marine sediment metagenome</name>
    <dbReference type="NCBI Taxonomy" id="412755"/>
    <lineage>
        <taxon>unclassified sequences</taxon>
        <taxon>metagenomes</taxon>
        <taxon>ecological metagenomes</taxon>
    </lineage>
</organism>
<comment type="caution">
    <text evidence="1">The sequence shown here is derived from an EMBL/GenBank/DDBJ whole genome shotgun (WGS) entry which is preliminary data.</text>
</comment>
<sequence>MTNCKNCGHEIEHWKRHGAWNHITQTTLSIDCRFMLKANKKIRQQKRDTEPIKYLMCGCTNPEPTT</sequence>
<dbReference type="AlphaFoldDB" id="A0A0F9F2I7"/>
<protein>
    <submittedName>
        <fullName evidence="1">Uncharacterized protein</fullName>
    </submittedName>
</protein>
<accession>A0A0F9F2I7</accession>
<reference evidence="1" key="1">
    <citation type="journal article" date="2015" name="Nature">
        <title>Complex archaea that bridge the gap between prokaryotes and eukaryotes.</title>
        <authorList>
            <person name="Spang A."/>
            <person name="Saw J.H."/>
            <person name="Jorgensen S.L."/>
            <person name="Zaremba-Niedzwiedzka K."/>
            <person name="Martijn J."/>
            <person name="Lind A.E."/>
            <person name="van Eijk R."/>
            <person name="Schleper C."/>
            <person name="Guy L."/>
            <person name="Ettema T.J."/>
        </authorList>
    </citation>
    <scope>NUCLEOTIDE SEQUENCE</scope>
</reference>
<proteinExistence type="predicted"/>
<name>A0A0F9F2I7_9ZZZZ</name>
<evidence type="ECO:0000313" key="1">
    <source>
        <dbReference type="EMBL" id="KKL80569.1"/>
    </source>
</evidence>
<dbReference type="EMBL" id="LAZR01022809">
    <property type="protein sequence ID" value="KKL80569.1"/>
    <property type="molecule type" value="Genomic_DNA"/>
</dbReference>
<gene>
    <name evidence="1" type="ORF">LCGC14_2003430</name>
</gene>